<dbReference type="AlphaFoldDB" id="A0A1I6D5G3"/>
<evidence type="ECO:0000256" key="1">
    <source>
        <dbReference type="ARBA" id="ARBA00000085"/>
    </source>
</evidence>
<name>A0A1I6D5G3_9FIRM</name>
<evidence type="ECO:0000313" key="10">
    <source>
        <dbReference type="EMBL" id="SFR00547.1"/>
    </source>
</evidence>
<dbReference type="InterPro" id="IPR005467">
    <property type="entry name" value="His_kinase_dom"/>
</dbReference>
<sequence length="142" mass="16039">MAVFIPVGRQQELENAIIKAEKLAILGQLAAVAVHEIRNPLTTINGFLQLLQKDLQGTPKEEYLSIMLSELKHVNRLISEFLHLARPGYSKRTHCSINKLIREVLILVESEASIHNLEIILETSTNIPPILADDEQIHRTTF</sequence>
<protein>
    <recommendedName>
        <fullName evidence="2">histidine kinase</fullName>
        <ecNumber evidence="2">2.7.13.3</ecNumber>
    </recommendedName>
</protein>
<accession>A0A1I6D5G3</accession>
<dbReference type="RefSeq" id="WP_092482299.1">
    <property type="nucleotide sequence ID" value="NZ_FOYM01000005.1"/>
</dbReference>
<evidence type="ECO:0000256" key="5">
    <source>
        <dbReference type="ARBA" id="ARBA00022741"/>
    </source>
</evidence>
<evidence type="ECO:0000256" key="3">
    <source>
        <dbReference type="ARBA" id="ARBA00022553"/>
    </source>
</evidence>
<evidence type="ECO:0000256" key="7">
    <source>
        <dbReference type="ARBA" id="ARBA00022840"/>
    </source>
</evidence>
<dbReference type="PANTHER" id="PTHR43065">
    <property type="entry name" value="SENSOR HISTIDINE KINASE"/>
    <property type="match status" value="1"/>
</dbReference>
<keyword evidence="3" id="KW-0597">Phosphoprotein</keyword>
<gene>
    <name evidence="10" type="ORF">SAMN05660706_105131</name>
</gene>
<feature type="domain" description="Histidine kinase" evidence="9">
    <location>
        <begin position="32"/>
        <end position="142"/>
    </location>
</feature>
<organism evidence="10 11">
    <name type="scientific">Desulfoscipio geothermicus DSM 3669</name>
    <dbReference type="NCBI Taxonomy" id="1121426"/>
    <lineage>
        <taxon>Bacteria</taxon>
        <taxon>Bacillati</taxon>
        <taxon>Bacillota</taxon>
        <taxon>Clostridia</taxon>
        <taxon>Eubacteriales</taxon>
        <taxon>Desulfallaceae</taxon>
        <taxon>Desulfoscipio</taxon>
    </lineage>
</organism>
<dbReference type="Gene3D" id="1.10.287.130">
    <property type="match status" value="1"/>
</dbReference>
<dbReference type="SUPFAM" id="SSF47384">
    <property type="entry name" value="Homodimeric domain of signal transducing histidine kinase"/>
    <property type="match status" value="1"/>
</dbReference>
<evidence type="ECO:0000256" key="4">
    <source>
        <dbReference type="ARBA" id="ARBA00022679"/>
    </source>
</evidence>
<keyword evidence="8" id="KW-0902">Two-component regulatory system</keyword>
<dbReference type="EC" id="2.7.13.3" evidence="2"/>
<proteinExistence type="predicted"/>
<dbReference type="SMART" id="SM00388">
    <property type="entry name" value="HisKA"/>
    <property type="match status" value="1"/>
</dbReference>
<dbReference type="PANTHER" id="PTHR43065:SF10">
    <property type="entry name" value="PEROXIDE STRESS-ACTIVATED HISTIDINE KINASE MAK3"/>
    <property type="match status" value="1"/>
</dbReference>
<dbReference type="Pfam" id="PF00512">
    <property type="entry name" value="HisKA"/>
    <property type="match status" value="1"/>
</dbReference>
<dbReference type="GO" id="GO:0000155">
    <property type="term" value="F:phosphorelay sensor kinase activity"/>
    <property type="evidence" value="ECO:0007669"/>
    <property type="project" value="InterPro"/>
</dbReference>
<keyword evidence="4" id="KW-0808">Transferase</keyword>
<keyword evidence="5" id="KW-0547">Nucleotide-binding</keyword>
<evidence type="ECO:0000256" key="6">
    <source>
        <dbReference type="ARBA" id="ARBA00022777"/>
    </source>
</evidence>
<dbReference type="Proteomes" id="UP000199584">
    <property type="component" value="Unassembled WGS sequence"/>
</dbReference>
<evidence type="ECO:0000256" key="8">
    <source>
        <dbReference type="ARBA" id="ARBA00023012"/>
    </source>
</evidence>
<keyword evidence="7" id="KW-0067">ATP-binding</keyword>
<evidence type="ECO:0000259" key="9">
    <source>
        <dbReference type="PROSITE" id="PS50109"/>
    </source>
</evidence>
<evidence type="ECO:0000313" key="11">
    <source>
        <dbReference type="Proteomes" id="UP000199584"/>
    </source>
</evidence>
<dbReference type="InterPro" id="IPR036097">
    <property type="entry name" value="HisK_dim/P_sf"/>
</dbReference>
<keyword evidence="6 10" id="KW-0418">Kinase</keyword>
<reference evidence="11" key="1">
    <citation type="submission" date="2016-10" db="EMBL/GenBank/DDBJ databases">
        <authorList>
            <person name="Varghese N."/>
            <person name="Submissions S."/>
        </authorList>
    </citation>
    <scope>NUCLEOTIDE SEQUENCE [LARGE SCALE GENOMIC DNA]</scope>
    <source>
        <strain evidence="11">DSM 3669</strain>
    </source>
</reference>
<comment type="catalytic activity">
    <reaction evidence="1">
        <text>ATP + protein L-histidine = ADP + protein N-phospho-L-histidine.</text>
        <dbReference type="EC" id="2.7.13.3"/>
    </reaction>
</comment>
<dbReference type="GO" id="GO:0005524">
    <property type="term" value="F:ATP binding"/>
    <property type="evidence" value="ECO:0007669"/>
    <property type="project" value="UniProtKB-KW"/>
</dbReference>
<dbReference type="STRING" id="39060.SAMN05660706_105131"/>
<dbReference type="EMBL" id="FOYM01000005">
    <property type="protein sequence ID" value="SFR00547.1"/>
    <property type="molecule type" value="Genomic_DNA"/>
</dbReference>
<dbReference type="InterPro" id="IPR003661">
    <property type="entry name" value="HisK_dim/P_dom"/>
</dbReference>
<evidence type="ECO:0000256" key="2">
    <source>
        <dbReference type="ARBA" id="ARBA00012438"/>
    </source>
</evidence>
<dbReference type="PROSITE" id="PS50109">
    <property type="entry name" value="HIS_KIN"/>
    <property type="match status" value="1"/>
</dbReference>
<dbReference type="CDD" id="cd00082">
    <property type="entry name" value="HisKA"/>
    <property type="match status" value="1"/>
</dbReference>
<dbReference type="OrthoDB" id="9784397at2"/>
<keyword evidence="11" id="KW-1185">Reference proteome</keyword>